<proteinExistence type="predicted"/>
<dbReference type="EMBL" id="CP060244">
    <property type="protein sequence ID" value="QNT78320.1"/>
    <property type="molecule type" value="Genomic_DNA"/>
</dbReference>
<sequence length="220" mass="24890">MQLKALYSTYVDADITQLQKEHLYVSPEGHPAEFIEDYALKDAINLLRLLKQIGADKELREFATRNFPDMGLQAIPGFYVFTPDVPLGLAHLVAGTGYYDYSAYFSIKNGVSHLIDPPIDMEVSEEDLSRHSIIKMGKSIVTIITRDLQDQNVEQLEATSYRDAGWTKPCRIRAHYFSVGFPDDSSHPYKGRFCLIGAPCKALSEHVKTFITGLDHRYIN</sequence>
<evidence type="ECO:0000313" key="1">
    <source>
        <dbReference type="EMBL" id="QNT78320.1"/>
    </source>
</evidence>
<dbReference type="AlphaFoldDB" id="A0A7H1NRB0"/>
<name>A0A7H1NRB0_9PROT</name>
<dbReference type="KEGG" id="ebla:JGUZn3_10920"/>
<organism evidence="1 2">
    <name type="scientific">Entomobacter blattae</name>
    <dbReference type="NCBI Taxonomy" id="2762277"/>
    <lineage>
        <taxon>Bacteria</taxon>
        <taxon>Pseudomonadati</taxon>
        <taxon>Pseudomonadota</taxon>
        <taxon>Alphaproteobacteria</taxon>
        <taxon>Acetobacterales</taxon>
        <taxon>Acetobacteraceae</taxon>
        <taxon>Entomobacter</taxon>
    </lineage>
</organism>
<gene>
    <name evidence="1" type="ORF">JGUZn3_10920</name>
</gene>
<reference evidence="1 2" key="1">
    <citation type="submission" date="2020-08" db="EMBL/GenBank/DDBJ databases">
        <title>Complete genome sequence of Entomobacter blattae G55GP.</title>
        <authorList>
            <person name="Poehlein A."/>
            <person name="Guzman J."/>
            <person name="Daniel R."/>
            <person name="Vilcinskas A."/>
        </authorList>
    </citation>
    <scope>NUCLEOTIDE SEQUENCE [LARGE SCALE GENOMIC DNA]</scope>
    <source>
        <strain evidence="1 2">G55GP</strain>
    </source>
</reference>
<evidence type="ECO:0000313" key="2">
    <source>
        <dbReference type="Proteomes" id="UP000516349"/>
    </source>
</evidence>
<dbReference type="RefSeq" id="WP_203414649.1">
    <property type="nucleotide sequence ID" value="NZ_CP060244.1"/>
</dbReference>
<protein>
    <submittedName>
        <fullName evidence="1">Uncharacterized protein</fullName>
    </submittedName>
</protein>
<dbReference type="Proteomes" id="UP000516349">
    <property type="component" value="Chromosome"/>
</dbReference>
<keyword evidence="2" id="KW-1185">Reference proteome</keyword>
<accession>A0A7H1NRB0</accession>